<dbReference type="AlphaFoldDB" id="A0A3N4PL09"/>
<dbReference type="CDD" id="cd06554">
    <property type="entry name" value="ASCH_ASC-1_like"/>
    <property type="match status" value="1"/>
</dbReference>
<feature type="domain" description="ASCH" evidence="1">
    <location>
        <begin position="25"/>
        <end position="112"/>
    </location>
</feature>
<keyword evidence="3" id="KW-1185">Reference proteome</keyword>
<accession>A0A3N4PL09</accession>
<dbReference type="Proteomes" id="UP000278351">
    <property type="component" value="Unassembled WGS sequence"/>
</dbReference>
<name>A0A3N4PL09_9BACT</name>
<comment type="caution">
    <text evidence="2">The sequence shown here is derived from an EMBL/GenBank/DDBJ whole genome shotgun (WGS) entry which is preliminary data.</text>
</comment>
<evidence type="ECO:0000313" key="3">
    <source>
        <dbReference type="Proteomes" id="UP000278351"/>
    </source>
</evidence>
<organism evidence="2 3">
    <name type="scientific">Chitinophaga lutea</name>
    <dbReference type="NCBI Taxonomy" id="2488634"/>
    <lineage>
        <taxon>Bacteria</taxon>
        <taxon>Pseudomonadati</taxon>
        <taxon>Bacteroidota</taxon>
        <taxon>Chitinophagia</taxon>
        <taxon>Chitinophagales</taxon>
        <taxon>Chitinophagaceae</taxon>
        <taxon>Chitinophaga</taxon>
    </lineage>
</organism>
<evidence type="ECO:0000313" key="2">
    <source>
        <dbReference type="EMBL" id="RPE05541.1"/>
    </source>
</evidence>
<protein>
    <submittedName>
        <fullName evidence="2">ASCH domain-containing protein</fullName>
    </submittedName>
</protein>
<sequence>MAFLPRLHRQTNQKFPRKIEIMKAISIQQPWASLIITGAKRVETRSWATRYRGPILIHSSAGMPKLNRELCATEPFLSYGKHIGIFHHGSILGRAVLKDVVPVEKLVQEFDQYPGMYGTHELKFGDYTPGRFGWVLGDVEEFAAPIPAKGQLGIWNYRGGIPSRQWASLSDRELDAEICEKLLGWVEWQTPADGSGDPDTRSMILIESKESLERLFKSGFTLPPKGKIARSFLCPQHSRDLESALWFARKVGLQLCTPLPRPRQIVELAFAYGLKHKSNTI</sequence>
<evidence type="ECO:0000259" key="1">
    <source>
        <dbReference type="Pfam" id="PF04266"/>
    </source>
</evidence>
<dbReference type="Gene3D" id="2.30.130.30">
    <property type="entry name" value="Hypothetical protein"/>
    <property type="match status" value="1"/>
</dbReference>
<proteinExistence type="predicted"/>
<reference evidence="2 3" key="1">
    <citation type="submission" date="2018-11" db="EMBL/GenBank/DDBJ databases">
        <title>Chitinophaga lutea sp.nov., isolate from arsenic contaminated soil.</title>
        <authorList>
            <person name="Zong Y."/>
        </authorList>
    </citation>
    <scope>NUCLEOTIDE SEQUENCE [LARGE SCALE GENOMIC DNA]</scope>
    <source>
        <strain evidence="2 3">ZY74</strain>
    </source>
</reference>
<gene>
    <name evidence="2" type="ORF">EGT74_24465</name>
</gene>
<dbReference type="EMBL" id="RPDH01000003">
    <property type="protein sequence ID" value="RPE05541.1"/>
    <property type="molecule type" value="Genomic_DNA"/>
</dbReference>
<dbReference type="SUPFAM" id="SSF88697">
    <property type="entry name" value="PUA domain-like"/>
    <property type="match status" value="1"/>
</dbReference>
<dbReference type="Pfam" id="PF04266">
    <property type="entry name" value="ASCH"/>
    <property type="match status" value="1"/>
</dbReference>
<dbReference type="InterPro" id="IPR007374">
    <property type="entry name" value="ASCH_domain"/>
</dbReference>
<dbReference type="InterPro" id="IPR015947">
    <property type="entry name" value="PUA-like_sf"/>
</dbReference>